<keyword evidence="2" id="KW-0255">Endonuclease</keyword>
<sequence length="194" mass="22586">MIIIQQGINTKERINMTRLLRLEKGNEDALKGENSEIINGVAYEKPELDEAHKDIVRYLHAASSRYVLTHRPLDKLAMPHDPLVIDAEVLPNTILRPEIAMQIKDESFPAWVVEIASKENMEVAYLEKMNIYMAAGVKEYWVIDPVKQVILSYNFVKNPWIPVIYDSPQRIKVTVYKDYFISYSEIFKDRSEEE</sequence>
<accession>A0A4P9CE39</accession>
<dbReference type="Proteomes" id="UP000218387">
    <property type="component" value="Chromosome"/>
</dbReference>
<dbReference type="PANTHER" id="PTHR34107:SF2">
    <property type="entry name" value="SLL0888 PROTEIN"/>
    <property type="match status" value="1"/>
</dbReference>
<gene>
    <name evidence="2" type="ORF">CPZ25_018250</name>
</gene>
<feature type="domain" description="Putative restriction endonuclease" evidence="1">
    <location>
        <begin position="31"/>
        <end position="168"/>
    </location>
</feature>
<dbReference type="AlphaFoldDB" id="A0A4P9CE39"/>
<dbReference type="GO" id="GO:0004519">
    <property type="term" value="F:endonuclease activity"/>
    <property type="evidence" value="ECO:0007669"/>
    <property type="project" value="UniProtKB-KW"/>
</dbReference>
<dbReference type="Gene3D" id="3.90.1570.10">
    <property type="entry name" value="tt1808, chain A"/>
    <property type="match status" value="1"/>
</dbReference>
<keyword evidence="2" id="KW-0540">Nuclease</keyword>
<dbReference type="InterPro" id="IPR012296">
    <property type="entry name" value="Nuclease_put_TT1808"/>
</dbReference>
<evidence type="ECO:0000313" key="2">
    <source>
        <dbReference type="EMBL" id="QCT73171.1"/>
    </source>
</evidence>
<keyword evidence="3" id="KW-1185">Reference proteome</keyword>
<dbReference type="Pfam" id="PF05685">
    <property type="entry name" value="Uma2"/>
    <property type="match status" value="1"/>
</dbReference>
<evidence type="ECO:0000259" key="1">
    <source>
        <dbReference type="Pfam" id="PF05685"/>
    </source>
</evidence>
<protein>
    <submittedName>
        <fullName evidence="2">Uma2 family endonuclease</fullName>
    </submittedName>
</protein>
<keyword evidence="2" id="KW-0378">Hydrolase</keyword>
<dbReference type="InterPro" id="IPR011335">
    <property type="entry name" value="Restrct_endonuc-II-like"/>
</dbReference>
<reference evidence="2 3" key="1">
    <citation type="submission" date="2018-05" db="EMBL/GenBank/DDBJ databases">
        <title>Genome comparison of Eubacterium sp.</title>
        <authorList>
            <person name="Feng Y."/>
            <person name="Sanchez-Andrea I."/>
            <person name="Stams A.J.M."/>
            <person name="De Vos W.M."/>
        </authorList>
    </citation>
    <scope>NUCLEOTIDE SEQUENCE [LARGE SCALE GENOMIC DNA]</scope>
    <source>
        <strain evidence="2 3">YI</strain>
    </source>
</reference>
<dbReference type="KEGG" id="emt:CPZ25_018250"/>
<dbReference type="PANTHER" id="PTHR34107">
    <property type="entry name" value="SLL0198 PROTEIN-RELATED"/>
    <property type="match status" value="1"/>
</dbReference>
<dbReference type="EMBL" id="CP029487">
    <property type="protein sequence ID" value="QCT73171.1"/>
    <property type="molecule type" value="Genomic_DNA"/>
</dbReference>
<proteinExistence type="predicted"/>
<dbReference type="CDD" id="cd06260">
    <property type="entry name" value="DUF820-like"/>
    <property type="match status" value="1"/>
</dbReference>
<name>A0A4P9CE39_EUBML</name>
<organism evidence="2 3">
    <name type="scientific">Eubacterium maltosivorans</name>
    <dbReference type="NCBI Taxonomy" id="2041044"/>
    <lineage>
        <taxon>Bacteria</taxon>
        <taxon>Bacillati</taxon>
        <taxon>Bacillota</taxon>
        <taxon>Clostridia</taxon>
        <taxon>Eubacteriales</taxon>
        <taxon>Eubacteriaceae</taxon>
        <taxon>Eubacterium</taxon>
    </lineage>
</organism>
<dbReference type="SUPFAM" id="SSF52980">
    <property type="entry name" value="Restriction endonuclease-like"/>
    <property type="match status" value="1"/>
</dbReference>
<evidence type="ECO:0000313" key="3">
    <source>
        <dbReference type="Proteomes" id="UP000218387"/>
    </source>
</evidence>
<dbReference type="InterPro" id="IPR008538">
    <property type="entry name" value="Uma2"/>
</dbReference>